<protein>
    <submittedName>
        <fullName evidence="2">Uncharacterized protein</fullName>
    </submittedName>
</protein>
<feature type="non-terminal residue" evidence="2">
    <location>
        <position position="1"/>
    </location>
</feature>
<accession>A0AA38CGI4</accession>
<gene>
    <name evidence="2" type="ORF">KI387_012549</name>
</gene>
<dbReference type="EMBL" id="JAHRHJ020000009">
    <property type="protein sequence ID" value="KAH9300966.1"/>
    <property type="molecule type" value="Genomic_DNA"/>
</dbReference>
<sequence>PVTKSSRRLNLGTPAVGKDPQEIEIAHNILHISSASSQEAHMESSTKRLEALEADMKTVERRGQKLSKIK</sequence>
<evidence type="ECO:0000313" key="2">
    <source>
        <dbReference type="EMBL" id="KAH9300966.1"/>
    </source>
</evidence>
<reference evidence="2 3" key="1">
    <citation type="journal article" date="2021" name="Nat. Plants">
        <title>The Taxus genome provides insights into paclitaxel biosynthesis.</title>
        <authorList>
            <person name="Xiong X."/>
            <person name="Gou J."/>
            <person name="Liao Q."/>
            <person name="Li Y."/>
            <person name="Zhou Q."/>
            <person name="Bi G."/>
            <person name="Li C."/>
            <person name="Du R."/>
            <person name="Wang X."/>
            <person name="Sun T."/>
            <person name="Guo L."/>
            <person name="Liang H."/>
            <person name="Lu P."/>
            <person name="Wu Y."/>
            <person name="Zhang Z."/>
            <person name="Ro D.K."/>
            <person name="Shang Y."/>
            <person name="Huang S."/>
            <person name="Yan J."/>
        </authorList>
    </citation>
    <scope>NUCLEOTIDE SEQUENCE [LARGE SCALE GENOMIC DNA]</scope>
    <source>
        <strain evidence="2">Ta-2019</strain>
    </source>
</reference>
<comment type="caution">
    <text evidence="2">The sequence shown here is derived from an EMBL/GenBank/DDBJ whole genome shotgun (WGS) entry which is preliminary data.</text>
</comment>
<evidence type="ECO:0000256" key="1">
    <source>
        <dbReference type="SAM" id="Coils"/>
    </source>
</evidence>
<proteinExistence type="predicted"/>
<evidence type="ECO:0000313" key="3">
    <source>
        <dbReference type="Proteomes" id="UP000824469"/>
    </source>
</evidence>
<name>A0AA38CGI4_TAXCH</name>
<keyword evidence="3" id="KW-1185">Reference proteome</keyword>
<keyword evidence="1" id="KW-0175">Coiled coil</keyword>
<organism evidence="2 3">
    <name type="scientific">Taxus chinensis</name>
    <name type="common">Chinese yew</name>
    <name type="synonym">Taxus wallichiana var. chinensis</name>
    <dbReference type="NCBI Taxonomy" id="29808"/>
    <lineage>
        <taxon>Eukaryota</taxon>
        <taxon>Viridiplantae</taxon>
        <taxon>Streptophyta</taxon>
        <taxon>Embryophyta</taxon>
        <taxon>Tracheophyta</taxon>
        <taxon>Spermatophyta</taxon>
        <taxon>Pinopsida</taxon>
        <taxon>Pinidae</taxon>
        <taxon>Conifers II</taxon>
        <taxon>Cupressales</taxon>
        <taxon>Taxaceae</taxon>
        <taxon>Taxus</taxon>
    </lineage>
</organism>
<dbReference type="AlphaFoldDB" id="A0AA38CGI4"/>
<feature type="coiled-coil region" evidence="1">
    <location>
        <begin position="35"/>
        <end position="69"/>
    </location>
</feature>
<feature type="non-terminal residue" evidence="2">
    <location>
        <position position="70"/>
    </location>
</feature>
<dbReference type="Proteomes" id="UP000824469">
    <property type="component" value="Unassembled WGS sequence"/>
</dbReference>